<feature type="transmembrane region" description="Helical" evidence="5">
    <location>
        <begin position="188"/>
        <end position="211"/>
    </location>
</feature>
<comment type="similarity">
    <text evidence="5">Belongs to the 4-toluene sulfonate uptake permease (TSUP) (TC 2.A.102) family.</text>
</comment>
<evidence type="ECO:0000256" key="2">
    <source>
        <dbReference type="ARBA" id="ARBA00022692"/>
    </source>
</evidence>
<sequence length="281" mass="28929">MFGIPLEEVLILGAVLLAGGIATGLLAGLLGIGGGAIIVPVLYYLFGILGVPEDVRMHLSVGTSLAVIIPTTTRSYISHNKRGAVDHKTLRIVAIPVLAGVFAGAALAAVLGGDLLKLAFAAFGLMLGGQMLFLGTSHIQMAKDLPGRAGLSVWAFFISVFAALVGVGGGSLLTLLYTTHGRTIHQGVATGAGIGILISIPGAISFAVAGWPEMARLPPFSLGYVSAIGTLLIAPVSMLIAPIGVRIAHAFTRRQLEMALGVFLVIMGGRFLVELLLRYAG</sequence>
<keyword evidence="4 5" id="KW-0472">Membrane</keyword>
<keyword evidence="2 5" id="KW-0812">Transmembrane</keyword>
<dbReference type="Proteomes" id="UP000515317">
    <property type="component" value="Chromosome"/>
</dbReference>
<reference evidence="6 7" key="1">
    <citation type="submission" date="2020-08" db="EMBL/GenBank/DDBJ databases">
        <title>Genome sequence of Rhizobiales bacterium strain IZ6.</title>
        <authorList>
            <person name="Nakai R."/>
            <person name="Naganuma T."/>
        </authorList>
    </citation>
    <scope>NUCLEOTIDE SEQUENCE [LARGE SCALE GENOMIC DNA]</scope>
    <source>
        <strain evidence="6 7">IZ6</strain>
    </source>
</reference>
<keyword evidence="5" id="KW-1003">Cell membrane</keyword>
<feature type="transmembrane region" description="Helical" evidence="5">
    <location>
        <begin position="89"/>
        <end position="111"/>
    </location>
</feature>
<evidence type="ECO:0000256" key="4">
    <source>
        <dbReference type="ARBA" id="ARBA00023136"/>
    </source>
</evidence>
<proteinExistence type="inferred from homology"/>
<name>A0A6S6QQR4_9HYPH</name>
<dbReference type="PANTHER" id="PTHR43483:SF3">
    <property type="entry name" value="MEMBRANE TRANSPORTER PROTEIN HI_0806-RELATED"/>
    <property type="match status" value="1"/>
</dbReference>
<feature type="transmembrane region" description="Helical" evidence="5">
    <location>
        <begin position="259"/>
        <end position="280"/>
    </location>
</feature>
<dbReference type="AlphaFoldDB" id="A0A6S6QQR4"/>
<dbReference type="InterPro" id="IPR002781">
    <property type="entry name" value="TM_pro_TauE-like"/>
</dbReference>
<dbReference type="EMBL" id="AP023361">
    <property type="protein sequence ID" value="BCJ90307.1"/>
    <property type="molecule type" value="Genomic_DNA"/>
</dbReference>
<evidence type="ECO:0000256" key="5">
    <source>
        <dbReference type="RuleBase" id="RU363041"/>
    </source>
</evidence>
<keyword evidence="7" id="KW-1185">Reference proteome</keyword>
<dbReference type="PANTHER" id="PTHR43483">
    <property type="entry name" value="MEMBRANE TRANSPORTER PROTEIN HI_0806-RELATED"/>
    <property type="match status" value="1"/>
</dbReference>
<accession>A0A6S6QQR4</accession>
<evidence type="ECO:0000256" key="3">
    <source>
        <dbReference type="ARBA" id="ARBA00022989"/>
    </source>
</evidence>
<dbReference type="Pfam" id="PF01925">
    <property type="entry name" value="TauE"/>
    <property type="match status" value="1"/>
</dbReference>
<feature type="transmembrane region" description="Helical" evidence="5">
    <location>
        <begin position="118"/>
        <end position="139"/>
    </location>
</feature>
<feature type="transmembrane region" description="Helical" evidence="5">
    <location>
        <begin position="12"/>
        <end position="45"/>
    </location>
</feature>
<keyword evidence="3 5" id="KW-1133">Transmembrane helix</keyword>
<dbReference type="KEGG" id="tso:IZ6_10420"/>
<evidence type="ECO:0000313" key="7">
    <source>
        <dbReference type="Proteomes" id="UP000515317"/>
    </source>
</evidence>
<gene>
    <name evidence="6" type="ORF">IZ6_10420</name>
</gene>
<protein>
    <recommendedName>
        <fullName evidence="5">Probable membrane transporter protein</fullName>
    </recommendedName>
</protein>
<organism evidence="6 7">
    <name type="scientific">Terrihabitans soli</name>
    <dbReference type="NCBI Taxonomy" id="708113"/>
    <lineage>
        <taxon>Bacteria</taxon>
        <taxon>Pseudomonadati</taxon>
        <taxon>Pseudomonadota</taxon>
        <taxon>Alphaproteobacteria</taxon>
        <taxon>Hyphomicrobiales</taxon>
        <taxon>Terrihabitans</taxon>
    </lineage>
</organism>
<dbReference type="GO" id="GO:0005886">
    <property type="term" value="C:plasma membrane"/>
    <property type="evidence" value="ECO:0007669"/>
    <property type="project" value="UniProtKB-SubCell"/>
</dbReference>
<evidence type="ECO:0000256" key="1">
    <source>
        <dbReference type="ARBA" id="ARBA00004141"/>
    </source>
</evidence>
<feature type="transmembrane region" description="Helical" evidence="5">
    <location>
        <begin position="151"/>
        <end position="176"/>
    </location>
</feature>
<comment type="subcellular location">
    <subcellularLocation>
        <location evidence="5">Cell membrane</location>
        <topology evidence="5">Multi-pass membrane protein</topology>
    </subcellularLocation>
    <subcellularLocation>
        <location evidence="1">Membrane</location>
        <topology evidence="1">Multi-pass membrane protein</topology>
    </subcellularLocation>
</comment>
<evidence type="ECO:0000313" key="6">
    <source>
        <dbReference type="EMBL" id="BCJ90307.1"/>
    </source>
</evidence>
<feature type="transmembrane region" description="Helical" evidence="5">
    <location>
        <begin position="223"/>
        <end position="247"/>
    </location>
</feature>
<dbReference type="RefSeq" id="WP_222876941.1">
    <property type="nucleotide sequence ID" value="NZ_AP023361.1"/>
</dbReference>